<proteinExistence type="predicted"/>
<dbReference type="RefSeq" id="WP_304562231.1">
    <property type="nucleotide sequence ID" value="NZ_JAUQSZ010000011.1"/>
</dbReference>
<evidence type="ECO:0000313" key="2">
    <source>
        <dbReference type="Proteomes" id="UP001176468"/>
    </source>
</evidence>
<reference evidence="1" key="1">
    <citation type="submission" date="2023-07" db="EMBL/GenBank/DDBJ databases">
        <authorList>
            <person name="Kim M.K."/>
        </authorList>
    </citation>
    <scope>NUCLEOTIDE SEQUENCE</scope>
    <source>
        <strain evidence="1">CA1-15</strain>
    </source>
</reference>
<sequence length="327" mass="36334">MTNWPEPKDKFSKGLWSCTTIEEVGQLHGLWFKAFNGKAINSVAKRKISKETRTTLKALLQQVGATSSPTLIGERSCNTAWEMLHVHLCNIVTRDPSVEVALVTFISGDGATSHYKTEIDLFTSQQTVQKTLRAMSPNWFGVTELALFNSQGFPGGGQLVQRHEHALIFGKGVIARAKVVAARHESRYSSNSTGAPVIDIKAVTTDEVNLARISAYLFKPPYKCMNWNPGKDGKRGHMNGSEKSDRLIRYLRLAQYRCMMDFEQTTFGGGEGLRIRSSIIAFLRALAVKDADAGRRVLHPDAVATFWVDLTKELGAPWNLPIIKTRP</sequence>
<dbReference type="EMBL" id="JAUQSZ010000011">
    <property type="protein sequence ID" value="MDO7843771.1"/>
    <property type="molecule type" value="Genomic_DNA"/>
</dbReference>
<name>A0ABT9A479_9SPHN</name>
<evidence type="ECO:0000313" key="1">
    <source>
        <dbReference type="EMBL" id="MDO7843771.1"/>
    </source>
</evidence>
<dbReference type="Proteomes" id="UP001176468">
    <property type="component" value="Unassembled WGS sequence"/>
</dbReference>
<organism evidence="1 2">
    <name type="scientific">Sphingomonas immobilis</name>
    <dbReference type="NCBI Taxonomy" id="3063997"/>
    <lineage>
        <taxon>Bacteria</taxon>
        <taxon>Pseudomonadati</taxon>
        <taxon>Pseudomonadota</taxon>
        <taxon>Alphaproteobacteria</taxon>
        <taxon>Sphingomonadales</taxon>
        <taxon>Sphingomonadaceae</taxon>
        <taxon>Sphingomonas</taxon>
    </lineage>
</organism>
<protein>
    <submittedName>
        <fullName evidence="1">Uncharacterized protein</fullName>
    </submittedName>
</protein>
<accession>A0ABT9A479</accession>
<keyword evidence="2" id="KW-1185">Reference proteome</keyword>
<comment type="caution">
    <text evidence="1">The sequence shown here is derived from an EMBL/GenBank/DDBJ whole genome shotgun (WGS) entry which is preliminary data.</text>
</comment>
<gene>
    <name evidence="1" type="ORF">Q5H94_15675</name>
</gene>